<organism evidence="1">
    <name type="scientific">Photinus pyralis</name>
    <name type="common">Common eastern firefly</name>
    <name type="synonym">Lampyris pyralis</name>
    <dbReference type="NCBI Taxonomy" id="7054"/>
    <lineage>
        <taxon>Eukaryota</taxon>
        <taxon>Metazoa</taxon>
        <taxon>Ecdysozoa</taxon>
        <taxon>Arthropoda</taxon>
        <taxon>Hexapoda</taxon>
        <taxon>Insecta</taxon>
        <taxon>Pterygota</taxon>
        <taxon>Neoptera</taxon>
        <taxon>Endopterygota</taxon>
        <taxon>Coleoptera</taxon>
        <taxon>Polyphaga</taxon>
        <taxon>Elateriformia</taxon>
        <taxon>Elateroidea</taxon>
        <taxon>Lampyridae</taxon>
        <taxon>Lampyrinae</taxon>
        <taxon>Photinus</taxon>
    </lineage>
</organism>
<dbReference type="AlphaFoldDB" id="A0A1Y1K5N9"/>
<name>A0A1Y1K5N9_PHOPY</name>
<sequence>MFYKAGFMTNVCVFRILCDFRKNLCGHDLDETIARRLPPKGLKSGGHFLLKSFGRAAARREKKIEILEMPFSDHKIVPPRANGHNLRAINGDQDMVNCDKCEAIYIKRVARAARRGKF</sequence>
<accession>A0A1Y1K5N9</accession>
<reference evidence="1" key="1">
    <citation type="journal article" date="2016" name="Sci. Rep.">
        <title>Molecular characterization of firefly nuptial gifts: a multi-omics approach sheds light on postcopulatory sexual selection.</title>
        <authorList>
            <person name="Al-Wathiqui N."/>
            <person name="Fallon T.R."/>
            <person name="South A."/>
            <person name="Weng J.K."/>
            <person name="Lewis S.M."/>
        </authorList>
    </citation>
    <scope>NUCLEOTIDE SEQUENCE</scope>
</reference>
<proteinExistence type="predicted"/>
<protein>
    <submittedName>
        <fullName evidence="1">Uncharacterized protein</fullName>
    </submittedName>
</protein>
<evidence type="ECO:0000313" key="1">
    <source>
        <dbReference type="EMBL" id="JAV56704.1"/>
    </source>
</evidence>
<dbReference type="EMBL" id="GEZM01091926">
    <property type="protein sequence ID" value="JAV56704.1"/>
    <property type="molecule type" value="Transcribed_RNA"/>
</dbReference>